<feature type="transmembrane region" description="Helical" evidence="6">
    <location>
        <begin position="237"/>
        <end position="255"/>
    </location>
</feature>
<dbReference type="InterPro" id="IPR050638">
    <property type="entry name" value="AA-Vitamin_Transporters"/>
</dbReference>
<evidence type="ECO:0000256" key="5">
    <source>
        <dbReference type="ARBA" id="ARBA00023136"/>
    </source>
</evidence>
<evidence type="ECO:0000313" key="9">
    <source>
        <dbReference type="Proteomes" id="UP001156706"/>
    </source>
</evidence>
<feature type="transmembrane region" description="Helical" evidence="6">
    <location>
        <begin position="120"/>
        <end position="138"/>
    </location>
</feature>
<evidence type="ECO:0000256" key="2">
    <source>
        <dbReference type="ARBA" id="ARBA00007362"/>
    </source>
</evidence>
<comment type="caution">
    <text evidence="8">The sequence shown here is derived from an EMBL/GenBank/DDBJ whole genome shotgun (WGS) entry which is preliminary data.</text>
</comment>
<sequence>MPTSFAYLGVVTVWSTTALAINWSVAGMSFTAALAGRMALGALAAGLLMLVWRQPLPLDGASRRTYLIAGVAMASSMACTYFGARYISSGLMAVLFGLSPLITALFASLIIGERPGRGQVLGMLLGLAGLWCIFRDRVSLGPEAHWGIAGGLMGNVLQALGAVLTKRHGADTPPLATATGALTVSAILTLAGWWLLDGQWPAAAGLKQWGAVVYLALVGSVLAMSLYFLLIQRLPTAHVALITLITPVTALWLGHVANDEAVSAGLLTGTALIVVGLLVHQLPLWKLWAERMVREAE</sequence>
<evidence type="ECO:0000313" key="8">
    <source>
        <dbReference type="EMBL" id="GLR12644.1"/>
    </source>
</evidence>
<dbReference type="Pfam" id="PF00892">
    <property type="entry name" value="EamA"/>
    <property type="match status" value="2"/>
</dbReference>
<feature type="transmembrane region" description="Helical" evidence="6">
    <location>
        <begin position="144"/>
        <end position="163"/>
    </location>
</feature>
<keyword evidence="9" id="KW-1185">Reference proteome</keyword>
<dbReference type="PANTHER" id="PTHR32322">
    <property type="entry name" value="INNER MEMBRANE TRANSPORTER"/>
    <property type="match status" value="1"/>
</dbReference>
<feature type="domain" description="EamA" evidence="7">
    <location>
        <begin position="6"/>
        <end position="134"/>
    </location>
</feature>
<evidence type="ECO:0000256" key="4">
    <source>
        <dbReference type="ARBA" id="ARBA00022989"/>
    </source>
</evidence>
<keyword evidence="4 6" id="KW-1133">Transmembrane helix</keyword>
<feature type="transmembrane region" description="Helical" evidence="6">
    <location>
        <begin position="90"/>
        <end position="111"/>
    </location>
</feature>
<reference evidence="9" key="1">
    <citation type="journal article" date="2019" name="Int. J. Syst. Evol. Microbiol.">
        <title>The Global Catalogue of Microorganisms (GCM) 10K type strain sequencing project: providing services to taxonomists for standard genome sequencing and annotation.</title>
        <authorList>
            <consortium name="The Broad Institute Genomics Platform"/>
            <consortium name="The Broad Institute Genome Sequencing Center for Infectious Disease"/>
            <person name="Wu L."/>
            <person name="Ma J."/>
        </authorList>
    </citation>
    <scope>NUCLEOTIDE SEQUENCE [LARGE SCALE GENOMIC DNA]</scope>
    <source>
        <strain evidence="9">NBRC 110044</strain>
    </source>
</reference>
<dbReference type="EMBL" id="BSOG01000001">
    <property type="protein sequence ID" value="GLR12644.1"/>
    <property type="molecule type" value="Genomic_DNA"/>
</dbReference>
<comment type="similarity">
    <text evidence="2">Belongs to the EamA transporter family.</text>
</comment>
<evidence type="ECO:0000256" key="3">
    <source>
        <dbReference type="ARBA" id="ARBA00022692"/>
    </source>
</evidence>
<dbReference type="InterPro" id="IPR000620">
    <property type="entry name" value="EamA_dom"/>
</dbReference>
<evidence type="ECO:0000259" key="7">
    <source>
        <dbReference type="Pfam" id="PF00892"/>
    </source>
</evidence>
<dbReference type="RefSeq" id="WP_284195762.1">
    <property type="nucleotide sequence ID" value="NZ_BSOG01000001.1"/>
</dbReference>
<protein>
    <submittedName>
        <fullName evidence="8">Membrane protein</fullName>
    </submittedName>
</protein>
<organism evidence="8 9">
    <name type="scientific">Chitinimonas prasina</name>
    <dbReference type="NCBI Taxonomy" id="1434937"/>
    <lineage>
        <taxon>Bacteria</taxon>
        <taxon>Pseudomonadati</taxon>
        <taxon>Pseudomonadota</taxon>
        <taxon>Betaproteobacteria</taxon>
        <taxon>Neisseriales</taxon>
        <taxon>Chitinibacteraceae</taxon>
        <taxon>Chitinimonas</taxon>
    </lineage>
</organism>
<gene>
    <name evidence="8" type="ORF">GCM10007907_14340</name>
</gene>
<feature type="transmembrane region" description="Helical" evidence="6">
    <location>
        <begin position="64"/>
        <end position="84"/>
    </location>
</feature>
<keyword evidence="3 6" id="KW-0812">Transmembrane</keyword>
<feature type="transmembrane region" description="Helical" evidence="6">
    <location>
        <begin position="175"/>
        <end position="196"/>
    </location>
</feature>
<comment type="subcellular location">
    <subcellularLocation>
        <location evidence="1">Membrane</location>
        <topology evidence="1">Multi-pass membrane protein</topology>
    </subcellularLocation>
</comment>
<feature type="transmembrane region" description="Helical" evidence="6">
    <location>
        <begin position="30"/>
        <end position="52"/>
    </location>
</feature>
<keyword evidence="5 6" id="KW-0472">Membrane</keyword>
<proteinExistence type="inferred from homology"/>
<dbReference type="InterPro" id="IPR037185">
    <property type="entry name" value="EmrE-like"/>
</dbReference>
<accession>A0ABQ5YI79</accession>
<dbReference type="SUPFAM" id="SSF103481">
    <property type="entry name" value="Multidrug resistance efflux transporter EmrE"/>
    <property type="match status" value="2"/>
</dbReference>
<name>A0ABQ5YI79_9NEIS</name>
<feature type="transmembrane region" description="Helical" evidence="6">
    <location>
        <begin position="261"/>
        <end position="285"/>
    </location>
</feature>
<evidence type="ECO:0000256" key="6">
    <source>
        <dbReference type="SAM" id="Phobius"/>
    </source>
</evidence>
<dbReference type="Proteomes" id="UP001156706">
    <property type="component" value="Unassembled WGS sequence"/>
</dbReference>
<feature type="transmembrane region" description="Helical" evidence="6">
    <location>
        <begin position="208"/>
        <end position="230"/>
    </location>
</feature>
<feature type="domain" description="EamA" evidence="7">
    <location>
        <begin position="146"/>
        <end position="279"/>
    </location>
</feature>
<evidence type="ECO:0000256" key="1">
    <source>
        <dbReference type="ARBA" id="ARBA00004141"/>
    </source>
</evidence>
<dbReference type="PANTHER" id="PTHR32322:SF2">
    <property type="entry name" value="EAMA DOMAIN-CONTAINING PROTEIN"/>
    <property type="match status" value="1"/>
</dbReference>